<dbReference type="AlphaFoldDB" id="A0A5C6RPC9"/>
<keyword evidence="2" id="KW-1185">Reference proteome</keyword>
<evidence type="ECO:0000313" key="1">
    <source>
        <dbReference type="EMBL" id="TXB63242.1"/>
    </source>
</evidence>
<dbReference type="Proteomes" id="UP000321580">
    <property type="component" value="Unassembled WGS sequence"/>
</dbReference>
<evidence type="ECO:0008006" key="3">
    <source>
        <dbReference type="Google" id="ProtNLM"/>
    </source>
</evidence>
<dbReference type="Gene3D" id="2.30.30.400">
    <property type="entry name" value="Rof-like"/>
    <property type="match status" value="1"/>
</dbReference>
<gene>
    <name evidence="1" type="ORF">FRY97_09665</name>
</gene>
<evidence type="ECO:0000313" key="2">
    <source>
        <dbReference type="Proteomes" id="UP000321580"/>
    </source>
</evidence>
<dbReference type="RefSeq" id="WP_147167279.1">
    <property type="nucleotide sequence ID" value="NZ_VOOR01000017.1"/>
</dbReference>
<dbReference type="InterPro" id="IPR038626">
    <property type="entry name" value="Rof-like_sf"/>
</dbReference>
<reference evidence="1 2" key="1">
    <citation type="submission" date="2019-08" db="EMBL/GenBank/DDBJ databases">
        <title>Genome of Phaeodactylibacter luteus.</title>
        <authorList>
            <person name="Bowman J.P."/>
        </authorList>
    </citation>
    <scope>NUCLEOTIDE SEQUENCE [LARGE SCALE GENOMIC DNA]</scope>
    <source>
        <strain evidence="1 2">KCTC 42180</strain>
    </source>
</reference>
<name>A0A5C6RPC9_9BACT</name>
<accession>A0A5C6RPC9</accession>
<sequence length="79" mass="9095">MEYQPINCSFYDELEARATLRRLCQITYRDESGGLQRAEGVIQDFFIREKAEYLLLSTGQAIRLDRLIVVDGLPVPRAC</sequence>
<dbReference type="OrthoDB" id="5344363at2"/>
<dbReference type="InterPro" id="IPR023534">
    <property type="entry name" value="Rof/RNase_P-like"/>
</dbReference>
<dbReference type="SUPFAM" id="SSF101744">
    <property type="entry name" value="Rof/RNase P subunit-like"/>
    <property type="match status" value="1"/>
</dbReference>
<protein>
    <recommendedName>
        <fullName evidence="3">Rho-binding antiterminator</fullName>
    </recommendedName>
</protein>
<proteinExistence type="predicted"/>
<comment type="caution">
    <text evidence="1">The sequence shown here is derived from an EMBL/GenBank/DDBJ whole genome shotgun (WGS) entry which is preliminary data.</text>
</comment>
<dbReference type="EMBL" id="VOOR01000017">
    <property type="protein sequence ID" value="TXB63242.1"/>
    <property type="molecule type" value="Genomic_DNA"/>
</dbReference>
<organism evidence="1 2">
    <name type="scientific">Phaeodactylibacter luteus</name>
    <dbReference type="NCBI Taxonomy" id="1564516"/>
    <lineage>
        <taxon>Bacteria</taxon>
        <taxon>Pseudomonadati</taxon>
        <taxon>Bacteroidota</taxon>
        <taxon>Saprospiria</taxon>
        <taxon>Saprospirales</taxon>
        <taxon>Haliscomenobacteraceae</taxon>
        <taxon>Phaeodactylibacter</taxon>
    </lineage>
</organism>